<dbReference type="InterPro" id="IPR010207">
    <property type="entry name" value="Elect_transpt_cplx_RnfB/RsxB"/>
</dbReference>
<evidence type="ECO:0000256" key="3">
    <source>
        <dbReference type="ARBA" id="ARBA00022723"/>
    </source>
</evidence>
<dbReference type="GO" id="GO:0046872">
    <property type="term" value="F:metal ion binding"/>
    <property type="evidence" value="ECO:0007669"/>
    <property type="project" value="UniProtKB-KW"/>
</dbReference>
<keyword evidence="8" id="KW-0411">Iron-sulfur</keyword>
<organism evidence="13 14">
    <name type="scientific">Variovorax paradoxus</name>
    <dbReference type="NCBI Taxonomy" id="34073"/>
    <lineage>
        <taxon>Bacteria</taxon>
        <taxon>Pseudomonadati</taxon>
        <taxon>Pseudomonadota</taxon>
        <taxon>Betaproteobacteria</taxon>
        <taxon>Burkholderiales</taxon>
        <taxon>Comamonadaceae</taxon>
        <taxon>Variovorax</taxon>
    </lineage>
</organism>
<feature type="domain" description="4Fe-4S ferredoxin-type" evidence="11">
    <location>
        <begin position="106"/>
        <end position="134"/>
    </location>
</feature>
<dbReference type="InterPro" id="IPR017900">
    <property type="entry name" value="4Fe4S_Fe_S_CS"/>
</dbReference>
<evidence type="ECO:0000313" key="14">
    <source>
        <dbReference type="Proteomes" id="UP001224845"/>
    </source>
</evidence>
<evidence type="ECO:0000256" key="6">
    <source>
        <dbReference type="ARBA" id="ARBA00022982"/>
    </source>
</evidence>
<keyword evidence="2" id="KW-0004">4Fe-4S</keyword>
<dbReference type="PANTHER" id="PTHR43687">
    <property type="entry name" value="ADENYLYLSULFATE REDUCTASE, BETA SUBUNIT"/>
    <property type="match status" value="1"/>
</dbReference>
<dbReference type="SUPFAM" id="SSF54862">
    <property type="entry name" value="4Fe-4S ferredoxins"/>
    <property type="match status" value="1"/>
</dbReference>
<evidence type="ECO:0000256" key="10">
    <source>
        <dbReference type="SAM" id="MobiDB-lite"/>
    </source>
</evidence>
<dbReference type="Gene3D" id="1.10.15.40">
    <property type="entry name" value="Electron transport complex subunit B, putative Fe-S cluster"/>
    <property type="match status" value="1"/>
</dbReference>
<dbReference type="RefSeq" id="WP_307591705.1">
    <property type="nucleotide sequence ID" value="NZ_JAUSRV010000001.1"/>
</dbReference>
<evidence type="ECO:0000256" key="5">
    <source>
        <dbReference type="ARBA" id="ARBA00022967"/>
    </source>
</evidence>
<proteinExistence type="predicted"/>
<dbReference type="Proteomes" id="UP001224845">
    <property type="component" value="Unassembled WGS sequence"/>
</dbReference>
<feature type="compositionally biased region" description="Low complexity" evidence="10">
    <location>
        <begin position="175"/>
        <end position="184"/>
    </location>
</feature>
<reference evidence="13" key="1">
    <citation type="submission" date="2023-07" db="EMBL/GenBank/DDBJ databases">
        <title>Sorghum-associated microbial communities from plants grown in Nebraska, USA.</title>
        <authorList>
            <person name="Schachtman D."/>
        </authorList>
    </citation>
    <scope>NUCLEOTIDE SEQUENCE</scope>
    <source>
        <strain evidence="13">DS3315</strain>
    </source>
</reference>
<feature type="domain" description="4Fe-4S ferredoxin-type" evidence="11">
    <location>
        <begin position="75"/>
        <end position="105"/>
    </location>
</feature>
<keyword evidence="9" id="KW-0472">Membrane</keyword>
<dbReference type="GO" id="GO:0051539">
    <property type="term" value="F:4 iron, 4 sulfur cluster binding"/>
    <property type="evidence" value="ECO:0007669"/>
    <property type="project" value="UniProtKB-KW"/>
</dbReference>
<keyword evidence="7" id="KW-0408">Iron</keyword>
<evidence type="ECO:0000259" key="12">
    <source>
        <dbReference type="PROSITE" id="PS51656"/>
    </source>
</evidence>
<dbReference type="EMBL" id="JAUSRV010000001">
    <property type="protein sequence ID" value="MDP9969017.1"/>
    <property type="molecule type" value="Genomic_DNA"/>
</dbReference>
<name>A0AAW8E915_VARPD</name>
<keyword evidence="4" id="KW-0677">Repeat</keyword>
<protein>
    <submittedName>
        <fullName evidence="13">Electron transport complex protein RnfB</fullName>
    </submittedName>
</protein>
<evidence type="ECO:0000259" key="11">
    <source>
        <dbReference type="PROSITE" id="PS51379"/>
    </source>
</evidence>
<dbReference type="NCBIfam" id="TIGR01944">
    <property type="entry name" value="rnfB"/>
    <property type="match status" value="1"/>
</dbReference>
<comment type="caution">
    <text evidence="13">The sequence shown here is derived from an EMBL/GenBank/DDBJ whole genome shotgun (WGS) entry which is preliminary data.</text>
</comment>
<keyword evidence="3" id="KW-0479">Metal-binding</keyword>
<evidence type="ECO:0000313" key="13">
    <source>
        <dbReference type="EMBL" id="MDP9969017.1"/>
    </source>
</evidence>
<evidence type="ECO:0000256" key="1">
    <source>
        <dbReference type="ARBA" id="ARBA00022448"/>
    </source>
</evidence>
<sequence>MNGLAARIHDALPQTQCTRCGYPDCAGYAQALADGQAGINQCPPGGAEGVARLARLTGREPLPLDPQFGTEGPRAMAVIDEAWCIGCTLCLDACPTDAIVGIHKRMHTVIEAHCTGCELCIPVCPVDCISLEVETPGRSGWQAWSQAQAEAALRRYKLHAEHRRANDKRKSGQEAPAVAQPQAADTRKRSIVEAALARARAASQQQQRPPAAKP</sequence>
<dbReference type="PROSITE" id="PS51656">
    <property type="entry name" value="4FE4S"/>
    <property type="match status" value="1"/>
</dbReference>
<keyword evidence="5" id="KW-1278">Translocase</keyword>
<dbReference type="GO" id="GO:0009055">
    <property type="term" value="F:electron transfer activity"/>
    <property type="evidence" value="ECO:0007669"/>
    <property type="project" value="InterPro"/>
</dbReference>
<keyword evidence="1" id="KW-0813">Transport</keyword>
<dbReference type="Gene3D" id="3.30.70.20">
    <property type="match status" value="1"/>
</dbReference>
<dbReference type="PROSITE" id="PS51379">
    <property type="entry name" value="4FE4S_FER_2"/>
    <property type="match status" value="2"/>
</dbReference>
<accession>A0AAW8E915</accession>
<dbReference type="Pfam" id="PF14697">
    <property type="entry name" value="Fer4_21"/>
    <property type="match status" value="1"/>
</dbReference>
<evidence type="ECO:0000256" key="8">
    <source>
        <dbReference type="ARBA" id="ARBA00023014"/>
    </source>
</evidence>
<dbReference type="Pfam" id="PF04060">
    <property type="entry name" value="FeS"/>
    <property type="match status" value="1"/>
</dbReference>
<dbReference type="AlphaFoldDB" id="A0AAW8E915"/>
<evidence type="ECO:0000256" key="9">
    <source>
        <dbReference type="ARBA" id="ARBA00023136"/>
    </source>
</evidence>
<feature type="domain" description="4Fe-4S" evidence="12">
    <location>
        <begin position="1"/>
        <end position="59"/>
    </location>
</feature>
<feature type="region of interest" description="Disordered" evidence="10">
    <location>
        <begin position="161"/>
        <end position="190"/>
    </location>
</feature>
<dbReference type="PROSITE" id="PS00198">
    <property type="entry name" value="4FE4S_FER_1"/>
    <property type="match status" value="1"/>
</dbReference>
<evidence type="ECO:0000256" key="4">
    <source>
        <dbReference type="ARBA" id="ARBA00022737"/>
    </source>
</evidence>
<keyword evidence="6" id="KW-0249">Electron transport</keyword>
<dbReference type="InterPro" id="IPR050572">
    <property type="entry name" value="Fe-S_Ferredoxin"/>
</dbReference>
<dbReference type="InterPro" id="IPR017896">
    <property type="entry name" value="4Fe4S_Fe-S-bd"/>
</dbReference>
<evidence type="ECO:0000256" key="7">
    <source>
        <dbReference type="ARBA" id="ARBA00023004"/>
    </source>
</evidence>
<dbReference type="PANTHER" id="PTHR43687:SF1">
    <property type="entry name" value="FERREDOXIN III"/>
    <property type="match status" value="1"/>
</dbReference>
<evidence type="ECO:0000256" key="2">
    <source>
        <dbReference type="ARBA" id="ARBA00022485"/>
    </source>
</evidence>
<gene>
    <name evidence="13" type="ORF">J2W39_000240</name>
</gene>
<dbReference type="InterPro" id="IPR007202">
    <property type="entry name" value="4Fe-4S_dom"/>
</dbReference>